<accession>A0AAV5BZR7</accession>
<reference evidence="2" key="2">
    <citation type="submission" date="2021-12" db="EMBL/GenBank/DDBJ databases">
        <title>Resequencing data analysis of finger millet.</title>
        <authorList>
            <person name="Hatakeyama M."/>
            <person name="Aluri S."/>
            <person name="Balachadran M.T."/>
            <person name="Sivarajan S.R."/>
            <person name="Poveda L."/>
            <person name="Shimizu-Inatsugi R."/>
            <person name="Schlapbach R."/>
            <person name="Sreeman S.M."/>
            <person name="Shimizu K.K."/>
        </authorList>
    </citation>
    <scope>NUCLEOTIDE SEQUENCE</scope>
</reference>
<organism evidence="2 3">
    <name type="scientific">Eleusine coracana subsp. coracana</name>
    <dbReference type="NCBI Taxonomy" id="191504"/>
    <lineage>
        <taxon>Eukaryota</taxon>
        <taxon>Viridiplantae</taxon>
        <taxon>Streptophyta</taxon>
        <taxon>Embryophyta</taxon>
        <taxon>Tracheophyta</taxon>
        <taxon>Spermatophyta</taxon>
        <taxon>Magnoliopsida</taxon>
        <taxon>Liliopsida</taxon>
        <taxon>Poales</taxon>
        <taxon>Poaceae</taxon>
        <taxon>PACMAD clade</taxon>
        <taxon>Chloridoideae</taxon>
        <taxon>Cynodonteae</taxon>
        <taxon>Eleusininae</taxon>
        <taxon>Eleusine</taxon>
    </lineage>
</organism>
<feature type="compositionally biased region" description="Polar residues" evidence="1">
    <location>
        <begin position="253"/>
        <end position="265"/>
    </location>
</feature>
<reference evidence="2" key="1">
    <citation type="journal article" date="2018" name="DNA Res.">
        <title>Multiple hybrid de novo genome assembly of finger millet, an orphan allotetraploid crop.</title>
        <authorList>
            <person name="Hatakeyama M."/>
            <person name="Aluri S."/>
            <person name="Balachadran M.T."/>
            <person name="Sivarajan S.R."/>
            <person name="Patrignani A."/>
            <person name="Gruter S."/>
            <person name="Poveda L."/>
            <person name="Shimizu-Inatsugi R."/>
            <person name="Baeten J."/>
            <person name="Francoijs K.J."/>
            <person name="Nataraja K.N."/>
            <person name="Reddy Y.A.N."/>
            <person name="Phadnis S."/>
            <person name="Ravikumar R.L."/>
            <person name="Schlapbach R."/>
            <person name="Sreeman S.M."/>
            <person name="Shimizu K.K."/>
        </authorList>
    </citation>
    <scope>NUCLEOTIDE SEQUENCE</scope>
</reference>
<feature type="region of interest" description="Disordered" evidence="1">
    <location>
        <begin position="335"/>
        <end position="358"/>
    </location>
</feature>
<gene>
    <name evidence="2" type="primary">ga08122</name>
    <name evidence="2" type="ORF">PR202_ga08122</name>
</gene>
<feature type="compositionally biased region" description="Pro residues" evidence="1">
    <location>
        <begin position="275"/>
        <end position="284"/>
    </location>
</feature>
<feature type="compositionally biased region" description="Basic residues" evidence="1">
    <location>
        <begin position="26"/>
        <end position="41"/>
    </location>
</feature>
<feature type="region of interest" description="Disordered" evidence="1">
    <location>
        <begin position="251"/>
        <end position="303"/>
    </location>
</feature>
<dbReference type="EMBL" id="BQKI01000003">
    <property type="protein sequence ID" value="GJM91716.1"/>
    <property type="molecule type" value="Genomic_DNA"/>
</dbReference>
<feature type="compositionally biased region" description="Acidic residues" evidence="1">
    <location>
        <begin position="417"/>
        <end position="437"/>
    </location>
</feature>
<name>A0AAV5BZR7_ELECO</name>
<evidence type="ECO:0000313" key="2">
    <source>
        <dbReference type="EMBL" id="GJM91716.1"/>
    </source>
</evidence>
<feature type="compositionally biased region" description="Acidic residues" evidence="1">
    <location>
        <begin position="392"/>
        <end position="402"/>
    </location>
</feature>
<proteinExistence type="predicted"/>
<feature type="region of interest" description="Disordered" evidence="1">
    <location>
        <begin position="373"/>
        <end position="437"/>
    </location>
</feature>
<keyword evidence="3" id="KW-1185">Reference proteome</keyword>
<comment type="caution">
    <text evidence="2">The sequence shown here is derived from an EMBL/GenBank/DDBJ whole genome shotgun (WGS) entry which is preliminary data.</text>
</comment>
<evidence type="ECO:0000256" key="1">
    <source>
        <dbReference type="SAM" id="MobiDB-lite"/>
    </source>
</evidence>
<feature type="region of interest" description="Disordered" evidence="1">
    <location>
        <begin position="1"/>
        <end position="56"/>
    </location>
</feature>
<feature type="compositionally biased region" description="Basic and acidic residues" evidence="1">
    <location>
        <begin position="8"/>
        <end position="18"/>
    </location>
</feature>
<evidence type="ECO:0000313" key="3">
    <source>
        <dbReference type="Proteomes" id="UP001054889"/>
    </source>
</evidence>
<protein>
    <submittedName>
        <fullName evidence="2">Uncharacterized protein</fullName>
    </submittedName>
</protein>
<sequence length="437" mass="49768">MSDVEASPLREKRTKTGEDQGQSQPPKRRKATAGRIHRTKLKAPAAREEPEETNEVDSVMHPLAEMGNSDRDKVNYFRASVETCSTARLTNFYDGEKEAFDFRFYAHFHADWYRSTYLRMKHTRKERHKVHKGNHMDAEDMRYMYVDPDNCSPPNSNGLKPFFSVLFRICRSTLAPRGGNFDRIPAFQRDILHWVHGNRKFDVFDYVYQEMWDISISPKRGCGYAPHIMFIIEKVSGLTFNKDMKHLSLKPQIPSNWTPDTTSGQFFGAAQPPSSAAPPQPPRAAPQGTGSSHVPPPPRSKRSGIMKMFKSLMSLCRSINQRLNVIERNQKGLYDHFGIETPPPPSPAEGSPPPTHDDPTFTIEEMNYFGYYPTPPPFSSGAGSSAQHIRFEDDDGEGDEDEAVHALRQRKGKEPAIDEVEEEEGNDDDEYYEFSDD</sequence>
<feature type="compositionally biased region" description="Pro residues" evidence="1">
    <location>
        <begin position="341"/>
        <end position="354"/>
    </location>
</feature>
<dbReference type="Proteomes" id="UP001054889">
    <property type="component" value="Unassembled WGS sequence"/>
</dbReference>
<dbReference type="AlphaFoldDB" id="A0AAV5BZR7"/>